<protein>
    <submittedName>
        <fullName evidence="2">DUF3422 family protein</fullName>
    </submittedName>
</protein>
<evidence type="ECO:0000313" key="2">
    <source>
        <dbReference type="EMBL" id="MFG6461461.1"/>
    </source>
</evidence>
<organism evidence="2 3">
    <name type="scientific">Pelomonas lactea</name>
    <dbReference type="NCBI Taxonomy" id="3299030"/>
    <lineage>
        <taxon>Bacteria</taxon>
        <taxon>Pseudomonadati</taxon>
        <taxon>Pseudomonadota</taxon>
        <taxon>Betaproteobacteria</taxon>
        <taxon>Burkholderiales</taxon>
        <taxon>Sphaerotilaceae</taxon>
        <taxon>Roseateles</taxon>
    </lineage>
</organism>
<keyword evidence="1" id="KW-0812">Transmembrane</keyword>
<feature type="transmembrane region" description="Helical" evidence="1">
    <location>
        <begin position="373"/>
        <end position="392"/>
    </location>
</feature>
<proteinExistence type="predicted"/>
<evidence type="ECO:0000313" key="3">
    <source>
        <dbReference type="Proteomes" id="UP001606302"/>
    </source>
</evidence>
<reference evidence="2 3" key="1">
    <citation type="submission" date="2024-08" db="EMBL/GenBank/DDBJ databases">
        <authorList>
            <person name="Lu H."/>
        </authorList>
    </citation>
    <scope>NUCLEOTIDE SEQUENCE [LARGE SCALE GENOMIC DNA]</scope>
    <source>
        <strain evidence="2 3">DXS20W</strain>
    </source>
</reference>
<feature type="transmembrane region" description="Helical" evidence="1">
    <location>
        <begin position="404"/>
        <end position="422"/>
    </location>
</feature>
<comment type="caution">
    <text evidence="2">The sequence shown here is derived from an EMBL/GenBank/DDBJ whole genome shotgun (WGS) entry which is preliminary data.</text>
</comment>
<dbReference type="Pfam" id="PF11902">
    <property type="entry name" value="DUF3422"/>
    <property type="match status" value="1"/>
</dbReference>
<gene>
    <name evidence="2" type="ORF">ACG04Q_07750</name>
</gene>
<dbReference type="InterPro" id="IPR021830">
    <property type="entry name" value="DUF3422"/>
</dbReference>
<dbReference type="EMBL" id="JBIGHX010000002">
    <property type="protein sequence ID" value="MFG6461461.1"/>
    <property type="molecule type" value="Genomic_DNA"/>
</dbReference>
<dbReference type="Proteomes" id="UP001606302">
    <property type="component" value="Unassembled WGS sequence"/>
</dbReference>
<keyword evidence="1" id="KW-0472">Membrane</keyword>
<name>A0ABW7GHR1_9BURK</name>
<sequence>MHEDSILPLDDSLRLTLHNEVHARPPARIRLPAVIIHIAVLNDGVSRADEHAHLRRLPGQHELPEEALAANFLRLRCGDFSLKWERHAEFTRYAAVQPLPADAEPGAQTLDALPLRVAPEWLGRIPGRTIAAIKLVMIERPLTCAPSALAEAQAWFGAHAVVASTMGGHSLVVTDFRLHASGFEHMVVLAEPGTPETRAGRICQRLLELETYRLMALRGLPAAKALSGTLADVEATLAAITARLQAHGASEAELLDDLISTAARVEHATAAHQYRFGATQAYHAIVETRLAELHEGKVAGTQTLGEFMQRRLSPAIATVSATAQRLAGLSQRITRASALLRTRVDIATEAQNQQLLAQLNNGQRTQLRMQATVEGLSIAAITYYVVSLLLYFFKALKAEGWLPFSPELAAGAAIPLVLLAVWQTTRRIHRKFFSHP</sequence>
<accession>A0ABW7GHR1</accession>
<dbReference type="RefSeq" id="WP_394510316.1">
    <property type="nucleotide sequence ID" value="NZ_JBIGHX010000002.1"/>
</dbReference>
<keyword evidence="1" id="KW-1133">Transmembrane helix</keyword>
<evidence type="ECO:0000256" key="1">
    <source>
        <dbReference type="SAM" id="Phobius"/>
    </source>
</evidence>
<keyword evidence="3" id="KW-1185">Reference proteome</keyword>